<protein>
    <recommendedName>
        <fullName evidence="6">Photolyase/cryptochrome alpha/beta domain-containing protein</fullName>
    </recommendedName>
</protein>
<dbReference type="Proteomes" id="UP000001593">
    <property type="component" value="Unassembled WGS sequence"/>
</dbReference>
<accession>A7S6B4</accession>
<feature type="site" description="Electron transfer via tryptophanyl radical" evidence="5">
    <location>
        <position position="370"/>
    </location>
</feature>
<dbReference type="EMBL" id="DS469586">
    <property type="protein sequence ID" value="EDO40787.1"/>
    <property type="molecule type" value="Genomic_DNA"/>
</dbReference>
<dbReference type="SUPFAM" id="SSF52425">
    <property type="entry name" value="Cryptochrome/photolyase, N-terminal domain"/>
    <property type="match status" value="1"/>
</dbReference>
<dbReference type="InterPro" id="IPR002081">
    <property type="entry name" value="Cryptochrome/DNA_photolyase_1"/>
</dbReference>
<feature type="site" description="Electron transfer via tryptophanyl radical" evidence="5">
    <location>
        <position position="393"/>
    </location>
</feature>
<dbReference type="OMA" id="SEQMESC"/>
<dbReference type="GO" id="GO:0005634">
    <property type="term" value="C:nucleus"/>
    <property type="evidence" value="ECO:0000318"/>
    <property type="project" value="GO_Central"/>
</dbReference>
<dbReference type="PhylomeDB" id="A7S6B4"/>
<dbReference type="Gene3D" id="1.25.40.80">
    <property type="match status" value="1"/>
</dbReference>
<gene>
    <name evidence="7" type="ORF">NEMVEDRAFT_v1g106211</name>
</gene>
<dbReference type="PROSITE" id="PS51645">
    <property type="entry name" value="PHR_CRY_ALPHA_BETA"/>
    <property type="match status" value="1"/>
</dbReference>
<dbReference type="InterPro" id="IPR036134">
    <property type="entry name" value="Crypto/Photolyase_FAD-like_sf"/>
</dbReference>
<dbReference type="PANTHER" id="PTHR11455:SF30">
    <property type="entry name" value="CRYPTOCHROME-1"/>
    <property type="match status" value="1"/>
</dbReference>
<comment type="cofactor">
    <cofactor evidence="1">
        <name>FAD</name>
        <dbReference type="ChEBI" id="CHEBI:57692"/>
    </cofactor>
</comment>
<keyword evidence="3" id="KW-0285">Flavoprotein</keyword>
<name>A7S6B4_NEMVE</name>
<dbReference type="InterPro" id="IPR006050">
    <property type="entry name" value="DNA_photolyase_N"/>
</dbReference>
<keyword evidence="4" id="KW-0274">FAD</keyword>
<comment type="similarity">
    <text evidence="2">Belongs to the DNA photolyase class-1 family.</text>
</comment>
<dbReference type="Gene3D" id="3.40.50.620">
    <property type="entry name" value="HUPs"/>
    <property type="match status" value="1"/>
</dbReference>
<evidence type="ECO:0000256" key="1">
    <source>
        <dbReference type="ARBA" id="ARBA00001974"/>
    </source>
</evidence>
<dbReference type="GO" id="GO:0045892">
    <property type="term" value="P:negative regulation of DNA-templated transcription"/>
    <property type="evidence" value="ECO:0000318"/>
    <property type="project" value="GO_Central"/>
</dbReference>
<proteinExistence type="inferred from homology"/>
<dbReference type="Pfam" id="PF03441">
    <property type="entry name" value="FAD_binding_7"/>
    <property type="match status" value="1"/>
</dbReference>
<dbReference type="AlphaFoldDB" id="A7S6B4"/>
<evidence type="ECO:0000256" key="5">
    <source>
        <dbReference type="PIRSR" id="PIRSR602081-2"/>
    </source>
</evidence>
<sequence length="492" mass="56254">GCTSVHWFRKDLRLHDNPSLLASLDNCSTFFPIYVLDMESARASKISANRWNFLCECLEALDRQLRVLGSRLFVIRGRAIDVLPRLFHEWSVNRLTFERESEPAGRQRDTVIQMLAENANVQLLQHNAHLLYDTDEVLETNDGKLPMTFDEMAKTAEQLGPPCPPCQTVDKTVFGACITPVGLDHAEKYGVPQLSDFGGKELGRATAKLFWKGGELEAMRRLNLALQKKKFIKPPLSADTLLASDRALSPYMRFGCLSPCYILDRLTTEYQRTMGSKPPETLYTNLLWREFFFATASTNPDHHRMMGNPLALQIPWEQHPEALSLWKQGKTGFPWIDAIMRQLREEGWIHHLARQAVGCFLTRGCLWVSWEEGFKAFDELQLDAEWSLNAGNWLWLSCSSYVHGAVPWYCPVEVGKQVDPTGEYIRTFVPELRRLPTKFLHEPWKAPSSVQREAGCIVGKDYPQPMVNHLERRVVCVQKMQNFTQTLALLNG</sequence>
<dbReference type="STRING" id="45351.A7S6B4"/>
<dbReference type="InterPro" id="IPR014729">
    <property type="entry name" value="Rossmann-like_a/b/a_fold"/>
</dbReference>
<dbReference type="Pfam" id="PF00875">
    <property type="entry name" value="DNA_photolyase"/>
    <property type="match status" value="1"/>
</dbReference>
<evidence type="ECO:0000313" key="8">
    <source>
        <dbReference type="Proteomes" id="UP000001593"/>
    </source>
</evidence>
<dbReference type="GO" id="GO:0003677">
    <property type="term" value="F:DNA binding"/>
    <property type="evidence" value="ECO:0000318"/>
    <property type="project" value="GO_Central"/>
</dbReference>
<dbReference type="SUPFAM" id="SSF48173">
    <property type="entry name" value="Cryptochrome/photolyase FAD-binding domain"/>
    <property type="match status" value="1"/>
</dbReference>
<dbReference type="InParanoid" id="A7S6B4"/>
<dbReference type="GO" id="GO:0032922">
    <property type="term" value="P:circadian regulation of gene expression"/>
    <property type="evidence" value="ECO:0000318"/>
    <property type="project" value="GO_Central"/>
</dbReference>
<organism evidence="7 8">
    <name type="scientific">Nematostella vectensis</name>
    <name type="common">Starlet sea anemone</name>
    <dbReference type="NCBI Taxonomy" id="45351"/>
    <lineage>
        <taxon>Eukaryota</taxon>
        <taxon>Metazoa</taxon>
        <taxon>Cnidaria</taxon>
        <taxon>Anthozoa</taxon>
        <taxon>Hexacorallia</taxon>
        <taxon>Actiniaria</taxon>
        <taxon>Edwardsiidae</taxon>
        <taxon>Nematostella</taxon>
    </lineage>
</organism>
<evidence type="ECO:0000256" key="4">
    <source>
        <dbReference type="ARBA" id="ARBA00022827"/>
    </source>
</evidence>
<feature type="domain" description="Photolyase/cryptochrome alpha/beta" evidence="6">
    <location>
        <begin position="2"/>
        <end position="131"/>
    </location>
</feature>
<dbReference type="HOGENOM" id="CLU_010348_3_4_1"/>
<evidence type="ECO:0000256" key="3">
    <source>
        <dbReference type="ARBA" id="ARBA00022630"/>
    </source>
</evidence>
<feature type="non-terminal residue" evidence="7">
    <location>
        <position position="1"/>
    </location>
</feature>
<feature type="site" description="Electron transfer via tryptophanyl radical" evidence="5">
    <location>
        <position position="316"/>
    </location>
</feature>
<dbReference type="GO" id="GO:0043153">
    <property type="term" value="P:entrainment of circadian clock by photoperiod"/>
    <property type="evidence" value="ECO:0000318"/>
    <property type="project" value="GO_Central"/>
</dbReference>
<dbReference type="Gene3D" id="1.10.579.10">
    <property type="entry name" value="DNA Cyclobutane Dipyrimidine Photolyase, subunit A, domain 3"/>
    <property type="match status" value="1"/>
</dbReference>
<dbReference type="GO" id="GO:0071949">
    <property type="term" value="F:FAD binding"/>
    <property type="evidence" value="ECO:0000318"/>
    <property type="project" value="GO_Central"/>
</dbReference>
<evidence type="ECO:0000259" key="6">
    <source>
        <dbReference type="PROSITE" id="PS51645"/>
    </source>
</evidence>
<reference evidence="7 8" key="1">
    <citation type="journal article" date="2007" name="Science">
        <title>Sea anemone genome reveals ancestral eumetazoan gene repertoire and genomic organization.</title>
        <authorList>
            <person name="Putnam N.H."/>
            <person name="Srivastava M."/>
            <person name="Hellsten U."/>
            <person name="Dirks B."/>
            <person name="Chapman J."/>
            <person name="Salamov A."/>
            <person name="Terry A."/>
            <person name="Shapiro H."/>
            <person name="Lindquist E."/>
            <person name="Kapitonov V.V."/>
            <person name="Jurka J."/>
            <person name="Genikhovich G."/>
            <person name="Grigoriev I.V."/>
            <person name="Lucas S.M."/>
            <person name="Steele R.E."/>
            <person name="Finnerty J.R."/>
            <person name="Technau U."/>
            <person name="Martindale M.Q."/>
            <person name="Rokhsar D.S."/>
        </authorList>
    </citation>
    <scope>NUCLEOTIDE SEQUENCE [LARGE SCALE GENOMIC DNA]</scope>
    <source>
        <strain evidence="8">CH2 X CH6</strain>
    </source>
</reference>
<dbReference type="PANTHER" id="PTHR11455">
    <property type="entry name" value="CRYPTOCHROME"/>
    <property type="match status" value="1"/>
</dbReference>
<dbReference type="eggNOG" id="KOG0133">
    <property type="taxonomic scope" value="Eukaryota"/>
</dbReference>
<dbReference type="GO" id="GO:0005737">
    <property type="term" value="C:cytoplasm"/>
    <property type="evidence" value="ECO:0000318"/>
    <property type="project" value="GO_Central"/>
</dbReference>
<evidence type="ECO:0000256" key="2">
    <source>
        <dbReference type="ARBA" id="ARBA00005862"/>
    </source>
</evidence>
<dbReference type="InterPro" id="IPR036155">
    <property type="entry name" value="Crypto/Photolyase_N_sf"/>
</dbReference>
<dbReference type="InterPro" id="IPR005101">
    <property type="entry name" value="Cryptochr/Photolyase_FAD-bd"/>
</dbReference>
<keyword evidence="8" id="KW-1185">Reference proteome</keyword>
<evidence type="ECO:0000313" key="7">
    <source>
        <dbReference type="EMBL" id="EDO40787.1"/>
    </source>
</evidence>